<proteinExistence type="predicted"/>
<organism evidence="1 2">
    <name type="scientific">Escherichia phage PHB11</name>
    <dbReference type="NCBI Taxonomy" id="2530036"/>
    <lineage>
        <taxon>Viruses</taxon>
        <taxon>Duplodnaviria</taxon>
        <taxon>Heunggongvirae</taxon>
        <taxon>Uroviricota</taxon>
        <taxon>Caudoviricetes</taxon>
        <taxon>Andersonviridae</taxon>
        <taxon>Ounavirinae</taxon>
        <taxon>Felixounavirus</taxon>
        <taxon>Felixounavirus PHB11</taxon>
    </lineage>
</organism>
<evidence type="ECO:0000313" key="2">
    <source>
        <dbReference type="Proteomes" id="UP000291773"/>
    </source>
</evidence>
<dbReference type="EMBL" id="MK524176">
    <property type="protein sequence ID" value="QBJ00717.1"/>
    <property type="molecule type" value="Genomic_DNA"/>
</dbReference>
<dbReference type="Proteomes" id="UP000291773">
    <property type="component" value="Segment"/>
</dbReference>
<reference evidence="1 2" key="1">
    <citation type="submission" date="2019-02" db="EMBL/GenBank/DDBJ databases">
        <title>Identification and characterization of a broad host-range O157 phage against Escherichia coli O157.</title>
        <authorList>
            <person name="Chen Y."/>
            <person name="Song J."/>
            <person name="Qian P."/>
        </authorList>
    </citation>
    <scope>NUCLEOTIDE SEQUENCE [LARGE SCALE GENOMIC DNA]</scope>
</reference>
<name>A0A481W2H6_9CAUD</name>
<protein>
    <submittedName>
        <fullName evidence="1">Uncharacterized protein</fullName>
    </submittedName>
</protein>
<keyword evidence="2" id="KW-1185">Reference proteome</keyword>
<sequence>MFCAGDKVVWNDIDDGLCTKVVVILEIDYITGVATVADNDIIFDVLISELSK</sequence>
<evidence type="ECO:0000313" key="1">
    <source>
        <dbReference type="EMBL" id="QBJ00717.1"/>
    </source>
</evidence>
<accession>A0A481W2H6</accession>